<dbReference type="PANTHER" id="PTHR23150">
    <property type="entry name" value="SULFATASE MODIFYING FACTOR 1, 2"/>
    <property type="match status" value="1"/>
</dbReference>
<dbReference type="InterPro" id="IPR042095">
    <property type="entry name" value="SUMF_sf"/>
</dbReference>
<sequence>MIPLAMLAQFRALHHHLLRLIDGLDDAEYRRQYHPDLSPAGWHLGHCLWVENHWLRAVVLGDDRTTRHDARYYQPQYSPKPERGARLPPRDAQLATVAAGFEANILLLADQDQRLDPTHPLMTDHYLPLFLLQHHSQHLETLRMVMTQRALSRHRHAFHPQARLRATPVAHETVSLEAGDYPIGGAAPKAFDNELAAGNARLEDDTIALRPVSNAEYLGFIESGGYDNPALWDALGRAWLDDHPVEAPDHWRRDGRGWWYGIGLEGPHELEPRAAVHGINLHEARAFARWAGAHLPHEFSWETLARQGRLSLAGQAWEWCDNAFFPYAGFKPFPYLEYSTPWFDGTHYTLRGASRYTPAHTRRPSFRNFHTADKRHIFAGLRLAF</sequence>
<dbReference type="AlphaFoldDB" id="A0A1A6C207"/>
<feature type="domain" description="DinB-like" evidence="5">
    <location>
        <begin position="9"/>
        <end position="142"/>
    </location>
</feature>
<evidence type="ECO:0000256" key="3">
    <source>
        <dbReference type="ARBA" id="ARBA00037882"/>
    </source>
</evidence>
<organism evidence="6 7">
    <name type="scientific">Acidihalobacter prosperus</name>
    <dbReference type="NCBI Taxonomy" id="160660"/>
    <lineage>
        <taxon>Bacteria</taxon>
        <taxon>Pseudomonadati</taxon>
        <taxon>Pseudomonadota</taxon>
        <taxon>Gammaproteobacteria</taxon>
        <taxon>Chromatiales</taxon>
        <taxon>Ectothiorhodospiraceae</taxon>
        <taxon>Acidihalobacter</taxon>
    </lineage>
</organism>
<evidence type="ECO:0000256" key="2">
    <source>
        <dbReference type="ARBA" id="ARBA00023004"/>
    </source>
</evidence>
<dbReference type="Pfam" id="PF12867">
    <property type="entry name" value="DinB_2"/>
    <property type="match status" value="1"/>
</dbReference>
<dbReference type="SUPFAM" id="SSF56436">
    <property type="entry name" value="C-type lectin-like"/>
    <property type="match status" value="1"/>
</dbReference>
<dbReference type="Pfam" id="PF03781">
    <property type="entry name" value="FGE-sulfatase"/>
    <property type="match status" value="2"/>
</dbReference>
<name>A0A1A6C207_9GAMM</name>
<dbReference type="PANTHER" id="PTHR23150:SF36">
    <property type="entry name" value="HERCYNINE OXYGENASE"/>
    <property type="match status" value="1"/>
</dbReference>
<dbReference type="Gene3D" id="3.90.1580.10">
    <property type="entry name" value="paralog of FGE (formylglycine-generating enzyme)"/>
    <property type="match status" value="2"/>
</dbReference>
<dbReference type="Proteomes" id="UP000029273">
    <property type="component" value="Unassembled WGS sequence"/>
</dbReference>
<proteinExistence type="predicted"/>
<evidence type="ECO:0000313" key="7">
    <source>
        <dbReference type="Proteomes" id="UP000029273"/>
    </source>
</evidence>
<dbReference type="InterPro" id="IPR005532">
    <property type="entry name" value="SUMF_dom"/>
</dbReference>
<evidence type="ECO:0008006" key="8">
    <source>
        <dbReference type="Google" id="ProtNLM"/>
    </source>
</evidence>
<dbReference type="EMBL" id="JQSG02000006">
    <property type="protein sequence ID" value="OBS08601.1"/>
    <property type="molecule type" value="Genomic_DNA"/>
</dbReference>
<reference evidence="6 7" key="1">
    <citation type="journal article" date="2014" name="Genome Announc.">
        <title>Draft Genome Sequence of the Iron-Oxidizing, Acidophilic, and Halotolerant 'Thiobacillus prosperus' Type Strain DSM 5130.</title>
        <authorList>
            <person name="Ossandon F.J."/>
            <person name="Cardenas J.P."/>
            <person name="Corbett M."/>
            <person name="Quatrini R."/>
            <person name="Holmes D.S."/>
            <person name="Watkin E."/>
        </authorList>
    </citation>
    <scope>NUCLEOTIDE SEQUENCE [LARGE SCALE GENOMIC DNA]</scope>
    <source>
        <strain evidence="6 7">DSM 5130</strain>
    </source>
</reference>
<comment type="pathway">
    <text evidence="3">Amino-acid biosynthesis; ergothioneine biosynthesis.</text>
</comment>
<accession>A0A1A6C207</accession>
<evidence type="ECO:0000313" key="6">
    <source>
        <dbReference type="EMBL" id="OBS08601.1"/>
    </source>
</evidence>
<keyword evidence="2" id="KW-0408">Iron</keyword>
<dbReference type="InterPro" id="IPR024775">
    <property type="entry name" value="DinB-like"/>
</dbReference>
<evidence type="ECO:0000256" key="1">
    <source>
        <dbReference type="ARBA" id="ARBA00023002"/>
    </source>
</evidence>
<dbReference type="SUPFAM" id="SSF109854">
    <property type="entry name" value="DinB/YfiT-like putative metalloenzymes"/>
    <property type="match status" value="1"/>
</dbReference>
<evidence type="ECO:0000259" key="4">
    <source>
        <dbReference type="Pfam" id="PF03781"/>
    </source>
</evidence>
<feature type="domain" description="Sulfatase-modifying factor enzyme-like" evidence="4">
    <location>
        <begin position="171"/>
        <end position="309"/>
    </location>
</feature>
<keyword evidence="7" id="KW-1185">Reference proteome</keyword>
<dbReference type="InterPro" id="IPR051043">
    <property type="entry name" value="Sulfatase_Mod_Factor_Kinase"/>
</dbReference>
<evidence type="ECO:0000259" key="5">
    <source>
        <dbReference type="Pfam" id="PF12867"/>
    </source>
</evidence>
<dbReference type="OrthoDB" id="9768004at2"/>
<dbReference type="Gene3D" id="1.20.120.450">
    <property type="entry name" value="dinb family like domain"/>
    <property type="match status" value="1"/>
</dbReference>
<dbReference type="InterPro" id="IPR016187">
    <property type="entry name" value="CTDL_fold"/>
</dbReference>
<keyword evidence="1" id="KW-0560">Oxidoreductase</keyword>
<dbReference type="RefSeq" id="WP_065089786.1">
    <property type="nucleotide sequence ID" value="NZ_JQSG02000006.1"/>
</dbReference>
<gene>
    <name evidence="6" type="ORF">Thpro_022851</name>
</gene>
<protein>
    <recommendedName>
        <fullName evidence="8">Ergothioneine biosynthesis protein EgtB</fullName>
    </recommendedName>
</protein>
<dbReference type="InterPro" id="IPR034660">
    <property type="entry name" value="DinB/YfiT-like"/>
</dbReference>
<feature type="domain" description="Sulfatase-modifying factor enzyme-like" evidence="4">
    <location>
        <begin position="311"/>
        <end position="384"/>
    </location>
</feature>
<comment type="caution">
    <text evidence="6">The sequence shown here is derived from an EMBL/GenBank/DDBJ whole genome shotgun (WGS) entry which is preliminary data.</text>
</comment>